<dbReference type="EMBL" id="NPDN01000007">
    <property type="protein sequence ID" value="PJZ24886.1"/>
    <property type="molecule type" value="Genomic_DNA"/>
</dbReference>
<dbReference type="Pfam" id="PF03235">
    <property type="entry name" value="GmrSD_N"/>
    <property type="match status" value="1"/>
</dbReference>
<sequence length="349" mass="41175">MKDYLSTTHRKVAWFKNSHEKSELDMKPPYQRNPVWVNRQKSFLIDSILRGYPIPEIYMQEIVNEKGEMKFIVIDGQQRIRAILDFLYDSFEIDEVDSPEWANLKFSELKAEEKKRIYEYNFIVRVIPDIEDTEIRSIFQRLNRNVISLNKQELRQSTYWGPFIQTMNSIAEFEIWGELGIFTSNDIRRMLDVEFISELAIAVMHGVQNKKETLDKYYSIYESEFEEKDSVKNLFNILLGEVRQVLPNISNTRWSKKTDFYTLFVYFSKNIKQFPLPREKRDNLNSLLISFGNYIDTEVSADEDNKLDSSISILDSIKLYASNVRASSDLGSRKRREEAFANVVSTIFS</sequence>
<organism evidence="2 3">
    <name type="scientific">Leptospira hartskeerlii</name>
    <dbReference type="NCBI Taxonomy" id="2023177"/>
    <lineage>
        <taxon>Bacteria</taxon>
        <taxon>Pseudomonadati</taxon>
        <taxon>Spirochaetota</taxon>
        <taxon>Spirochaetia</taxon>
        <taxon>Leptospirales</taxon>
        <taxon>Leptospiraceae</taxon>
        <taxon>Leptospira</taxon>
    </lineage>
</organism>
<evidence type="ECO:0000313" key="3">
    <source>
        <dbReference type="Proteomes" id="UP000232196"/>
    </source>
</evidence>
<dbReference type="Proteomes" id="UP000232196">
    <property type="component" value="Unassembled WGS sequence"/>
</dbReference>
<keyword evidence="3" id="KW-1185">Reference proteome</keyword>
<reference evidence="2 3" key="1">
    <citation type="submission" date="2017-07" db="EMBL/GenBank/DDBJ databases">
        <title>Leptospira spp. isolated from tropical soils.</title>
        <authorList>
            <person name="Thibeaux R."/>
            <person name="Iraola G."/>
            <person name="Ferres I."/>
            <person name="Bierque E."/>
            <person name="Girault D."/>
            <person name="Soupe-Gilbert M.-E."/>
            <person name="Picardeau M."/>
            <person name="Goarant C."/>
        </authorList>
    </citation>
    <scope>NUCLEOTIDE SEQUENCE [LARGE SCALE GENOMIC DNA]</scope>
    <source>
        <strain evidence="2 3">MCA1-C-A1</strain>
    </source>
</reference>
<dbReference type="PANTHER" id="PTHR39639:SF1">
    <property type="entry name" value="DUF262 DOMAIN-CONTAINING PROTEIN"/>
    <property type="match status" value="1"/>
</dbReference>
<name>A0A2M9XB32_9LEPT</name>
<gene>
    <name evidence="2" type="ORF">CH357_15025</name>
</gene>
<dbReference type="RefSeq" id="WP_100707576.1">
    <property type="nucleotide sequence ID" value="NZ_NPDL01000006.1"/>
</dbReference>
<dbReference type="InterPro" id="IPR004919">
    <property type="entry name" value="GmrSD_N"/>
</dbReference>
<proteinExistence type="predicted"/>
<dbReference type="OrthoDB" id="9770340at2"/>
<evidence type="ECO:0000313" key="2">
    <source>
        <dbReference type="EMBL" id="PJZ24886.1"/>
    </source>
</evidence>
<dbReference type="AlphaFoldDB" id="A0A2M9XB32"/>
<protein>
    <recommendedName>
        <fullName evidence="1">GmrSD restriction endonucleases N-terminal domain-containing protein</fullName>
    </recommendedName>
</protein>
<feature type="domain" description="GmrSD restriction endonucleases N-terminal" evidence="1">
    <location>
        <begin position="19"/>
        <end position="159"/>
    </location>
</feature>
<evidence type="ECO:0000259" key="1">
    <source>
        <dbReference type="Pfam" id="PF03235"/>
    </source>
</evidence>
<comment type="caution">
    <text evidence="2">The sequence shown here is derived from an EMBL/GenBank/DDBJ whole genome shotgun (WGS) entry which is preliminary data.</text>
</comment>
<dbReference type="PANTHER" id="PTHR39639">
    <property type="entry name" value="CHROMOSOME 16, WHOLE GENOME SHOTGUN SEQUENCE"/>
    <property type="match status" value="1"/>
</dbReference>
<accession>A0A2M9XB32</accession>